<evidence type="ECO:0000256" key="1">
    <source>
        <dbReference type="SAM" id="MobiDB-lite"/>
    </source>
</evidence>
<reference evidence="3" key="1">
    <citation type="submission" date="2022-10" db="EMBL/GenBank/DDBJ databases">
        <title>Determination and structural analysis of whole genome sequence of Sarocladium strictum F4-1.</title>
        <authorList>
            <person name="Hu L."/>
            <person name="Jiang Y."/>
        </authorList>
    </citation>
    <scope>NUCLEOTIDE SEQUENCE</scope>
    <source>
        <strain evidence="3">F4-1</strain>
    </source>
</reference>
<feature type="region of interest" description="Disordered" evidence="1">
    <location>
        <begin position="78"/>
        <end position="106"/>
    </location>
</feature>
<keyword evidence="2" id="KW-1133">Transmembrane helix</keyword>
<gene>
    <name evidence="3" type="ORF">NLU13_5760</name>
</gene>
<protein>
    <submittedName>
        <fullName evidence="3">Uncharacterized protein</fullName>
    </submittedName>
</protein>
<keyword evidence="4" id="KW-1185">Reference proteome</keyword>
<evidence type="ECO:0000313" key="4">
    <source>
        <dbReference type="Proteomes" id="UP001175261"/>
    </source>
</evidence>
<feature type="region of interest" description="Disordered" evidence="1">
    <location>
        <begin position="119"/>
        <end position="265"/>
    </location>
</feature>
<sequence length="323" mass="34708">MPVANRGWFRLTATGAPHLARDYLKAQPPACSTLGASLVLVAFFVAICLGVRHFHARRRSTRSPNAACPLITYTAENVDKDSPEQGSGPVADEQARKDEKNSDPSIMVVAKSERVRIADNRVGQRASPIAVDTQWHKPMDDSPPGLMSRPPPAPPLTPPELSTSVFTLTRRPHSRDSFMHQPNPDYMSSTESPNEQMSPSSPSPSGAQRRSYTRLIQSGSSGIETSSSTEQDPGDVTFLSTSYPPTTSLLPPAPPGLQEEEDPRRARQIEVQGEIISVLDGEGAGWTRHTRVYGGGVCLACAASGGNHGGGFYGANVSPEEMH</sequence>
<keyword evidence="2" id="KW-0812">Transmembrane</keyword>
<organism evidence="3 4">
    <name type="scientific">Sarocladium strictum</name>
    <name type="common">Black bundle disease fungus</name>
    <name type="synonym">Acremonium strictum</name>
    <dbReference type="NCBI Taxonomy" id="5046"/>
    <lineage>
        <taxon>Eukaryota</taxon>
        <taxon>Fungi</taxon>
        <taxon>Dikarya</taxon>
        <taxon>Ascomycota</taxon>
        <taxon>Pezizomycotina</taxon>
        <taxon>Sordariomycetes</taxon>
        <taxon>Hypocreomycetidae</taxon>
        <taxon>Hypocreales</taxon>
        <taxon>Sarocladiaceae</taxon>
        <taxon>Sarocladium</taxon>
    </lineage>
</organism>
<feature type="compositionally biased region" description="Pro residues" evidence="1">
    <location>
        <begin position="149"/>
        <end position="158"/>
    </location>
</feature>
<feature type="transmembrane region" description="Helical" evidence="2">
    <location>
        <begin position="34"/>
        <end position="54"/>
    </location>
</feature>
<proteinExistence type="predicted"/>
<keyword evidence="2" id="KW-0472">Membrane</keyword>
<comment type="caution">
    <text evidence="3">The sequence shown here is derived from an EMBL/GenBank/DDBJ whole genome shotgun (WGS) entry which is preliminary data.</text>
</comment>
<feature type="compositionally biased region" description="Low complexity" evidence="1">
    <location>
        <begin position="216"/>
        <end position="231"/>
    </location>
</feature>
<feature type="compositionally biased region" description="Basic and acidic residues" evidence="1">
    <location>
        <begin position="93"/>
        <end position="102"/>
    </location>
</feature>
<name>A0AA39GIW8_SARSR</name>
<feature type="compositionally biased region" description="Polar residues" evidence="1">
    <location>
        <begin position="186"/>
        <end position="210"/>
    </location>
</feature>
<dbReference type="AlphaFoldDB" id="A0AA39GIW8"/>
<dbReference type="EMBL" id="JAPDFR010000004">
    <property type="protein sequence ID" value="KAK0387448.1"/>
    <property type="molecule type" value="Genomic_DNA"/>
</dbReference>
<accession>A0AA39GIW8</accession>
<evidence type="ECO:0000256" key="2">
    <source>
        <dbReference type="SAM" id="Phobius"/>
    </source>
</evidence>
<evidence type="ECO:0000313" key="3">
    <source>
        <dbReference type="EMBL" id="KAK0387448.1"/>
    </source>
</evidence>
<feature type="compositionally biased region" description="Low complexity" evidence="1">
    <location>
        <begin position="239"/>
        <end position="250"/>
    </location>
</feature>
<dbReference type="Proteomes" id="UP001175261">
    <property type="component" value="Unassembled WGS sequence"/>
</dbReference>